<dbReference type="Pfam" id="PF03469">
    <property type="entry name" value="XH"/>
    <property type="match status" value="1"/>
</dbReference>
<keyword evidence="8" id="KW-1185">Reference proteome</keyword>
<dbReference type="PANTHER" id="PTHR21596">
    <property type="entry name" value="RIBONUCLEASE P SUBUNIT P38"/>
    <property type="match status" value="1"/>
</dbReference>
<comment type="caution">
    <text evidence="7">The sequence shown here is derived from an EMBL/GenBank/DDBJ whole genome shotgun (WGS) entry which is preliminary data.</text>
</comment>
<dbReference type="Proteomes" id="UP001231189">
    <property type="component" value="Unassembled WGS sequence"/>
</dbReference>
<proteinExistence type="predicted"/>
<evidence type="ECO:0000259" key="4">
    <source>
        <dbReference type="Pfam" id="PF03468"/>
    </source>
</evidence>
<feature type="domain" description="Factor of DNA methylation 1-5/IDN2" evidence="5">
    <location>
        <begin position="496"/>
        <end position="634"/>
    </location>
</feature>
<dbReference type="InterPro" id="IPR005379">
    <property type="entry name" value="FDM1-5/IDN2_XH"/>
</dbReference>
<dbReference type="GO" id="GO:0080188">
    <property type="term" value="P:gene silencing by siRNA-directed DNA methylation"/>
    <property type="evidence" value="ECO:0007669"/>
    <property type="project" value="InterPro"/>
</dbReference>
<evidence type="ECO:0000256" key="2">
    <source>
        <dbReference type="ARBA" id="ARBA00023158"/>
    </source>
</evidence>
<keyword evidence="1 3" id="KW-0175">Coiled coil</keyword>
<keyword evidence="2" id="KW-0943">RNA-mediated gene silencing</keyword>
<dbReference type="Gene3D" id="3.30.70.2890">
    <property type="entry name" value="XS domain"/>
    <property type="match status" value="1"/>
</dbReference>
<evidence type="ECO:0000256" key="3">
    <source>
        <dbReference type="SAM" id="Coils"/>
    </source>
</evidence>
<evidence type="ECO:0000259" key="6">
    <source>
        <dbReference type="Pfam" id="PF03470"/>
    </source>
</evidence>
<dbReference type="InterPro" id="IPR005381">
    <property type="entry name" value="Znf-XS_domain"/>
</dbReference>
<name>A0AAD8SDJ7_LOLMU</name>
<accession>A0AAD8SDJ7</accession>
<dbReference type="InterPro" id="IPR038588">
    <property type="entry name" value="XS_domain_sf"/>
</dbReference>
<feature type="domain" description="XS" evidence="4">
    <location>
        <begin position="113"/>
        <end position="222"/>
    </location>
</feature>
<gene>
    <name evidence="7" type="ORF">QYE76_067063</name>
</gene>
<reference evidence="7" key="1">
    <citation type="submission" date="2023-07" db="EMBL/GenBank/DDBJ databases">
        <title>A chromosome-level genome assembly of Lolium multiflorum.</title>
        <authorList>
            <person name="Chen Y."/>
            <person name="Copetti D."/>
            <person name="Kolliker R."/>
            <person name="Studer B."/>
        </authorList>
    </citation>
    <scope>NUCLEOTIDE SEQUENCE</scope>
    <source>
        <strain evidence="7">02402/16</strain>
        <tissue evidence="7">Leaf</tissue>
    </source>
</reference>
<protein>
    <recommendedName>
        <fullName evidence="9">XH/XS domain-containing protein</fullName>
    </recommendedName>
</protein>
<evidence type="ECO:0000313" key="7">
    <source>
        <dbReference type="EMBL" id="KAK1649258.1"/>
    </source>
</evidence>
<dbReference type="AlphaFoldDB" id="A0AAD8SDJ7"/>
<evidence type="ECO:0000256" key="1">
    <source>
        <dbReference type="ARBA" id="ARBA00023054"/>
    </source>
</evidence>
<dbReference type="Pfam" id="PF03470">
    <property type="entry name" value="zf-XS"/>
    <property type="match status" value="1"/>
</dbReference>
<organism evidence="7 8">
    <name type="scientific">Lolium multiflorum</name>
    <name type="common">Italian ryegrass</name>
    <name type="synonym">Lolium perenne subsp. multiflorum</name>
    <dbReference type="NCBI Taxonomy" id="4521"/>
    <lineage>
        <taxon>Eukaryota</taxon>
        <taxon>Viridiplantae</taxon>
        <taxon>Streptophyta</taxon>
        <taxon>Embryophyta</taxon>
        <taxon>Tracheophyta</taxon>
        <taxon>Spermatophyta</taxon>
        <taxon>Magnoliopsida</taxon>
        <taxon>Liliopsida</taxon>
        <taxon>Poales</taxon>
        <taxon>Poaceae</taxon>
        <taxon>BOP clade</taxon>
        <taxon>Pooideae</taxon>
        <taxon>Poodae</taxon>
        <taxon>Poeae</taxon>
        <taxon>Poeae Chloroplast Group 2 (Poeae type)</taxon>
        <taxon>Loliodinae</taxon>
        <taxon>Loliinae</taxon>
        <taxon>Lolium</taxon>
    </lineage>
</organism>
<dbReference type="EMBL" id="JAUUTY010000004">
    <property type="protein sequence ID" value="KAK1649258.1"/>
    <property type="molecule type" value="Genomic_DNA"/>
</dbReference>
<evidence type="ECO:0000313" key="8">
    <source>
        <dbReference type="Proteomes" id="UP001231189"/>
    </source>
</evidence>
<feature type="coiled-coil region" evidence="3">
    <location>
        <begin position="251"/>
        <end position="457"/>
    </location>
</feature>
<evidence type="ECO:0008006" key="9">
    <source>
        <dbReference type="Google" id="ProtNLM"/>
    </source>
</evidence>
<dbReference type="InterPro" id="IPR045177">
    <property type="entry name" value="FDM1-5/IDN2"/>
</dbReference>
<dbReference type="InterPro" id="IPR005380">
    <property type="entry name" value="XS_domain"/>
</dbReference>
<evidence type="ECO:0000259" key="5">
    <source>
        <dbReference type="Pfam" id="PF03469"/>
    </source>
</evidence>
<dbReference type="PANTHER" id="PTHR21596:SF63">
    <property type="entry name" value="FACTOR OF DNA METHYLATION 1"/>
    <property type="match status" value="1"/>
</dbReference>
<dbReference type="Pfam" id="PF03468">
    <property type="entry name" value="XS"/>
    <property type="match status" value="1"/>
</dbReference>
<feature type="domain" description="Zinc finger-XS" evidence="6">
    <location>
        <begin position="43"/>
        <end position="84"/>
    </location>
</feature>
<sequence>MEHSSEEESEISDSEIDEYKDKIYAQLRAGKLKVQYGEKTFRCPFCLGKKKQDYNGKDLMQHASGIGVAPKRTARVRASHLALAEFVKNDLASSLEPSLKLAIVECKPPKKEEEKFVWPWMGILVNVPTDLKCANSVQECEDMLRSQLSRFRPCQVIVKLDSNGQINHSIIKFSEDWTGLEDALAFEKHFIVEKYSKTDWNKINCRKDDLYGWLARSDDYDSPGTIGEHLRNIGVLKKISEREQEGTDRRVAHYKRQMEEKNERLQELELKNNQNAMKLDRMMNDKDRLVQEHNEKIRKMQHDAAMNSGKILAENHRLQQELETRRDEIRRSHEKFEELARKSNINRAKIEAEKEKNANENILLDLATLKHKKADEELRQLVKKHEQEKEDAFKRQYKLEEDLISKQNLEMELAQLRGKLEVMKHMGAEADTTSKEVDKISEELKEKDEQLDAMDSINQALIIVERRTNDELEQAKKELIKGLQEMPVTRSIIGVKRMGILDEKAFLAACKKKAANDVSKKAENYDLGGESILLLTKWEHEITQPDWHPFKVIDVNGHAKEIVQEDDEKLQALKEEAGQEARDVVVKALLEMNEYNPSGRYAVPVLWNFKENRRAPLDEAVDYMLKQWKLNRKKKTYFG</sequence>